<evidence type="ECO:0000313" key="3">
    <source>
        <dbReference type="Proteomes" id="UP000005636"/>
    </source>
</evidence>
<evidence type="ECO:0000313" key="2">
    <source>
        <dbReference type="EMBL" id="AEV17607.1"/>
    </source>
</evidence>
<feature type="coiled-coil region" evidence="1">
    <location>
        <begin position="38"/>
        <end position="65"/>
    </location>
</feature>
<reference evidence="2 3" key="1">
    <citation type="submission" date="2011-11" db="EMBL/GenBank/DDBJ databases">
        <title>Complete genome sequence of thermophilic Geobacillus thermoleovorans CCB_US3_UF5.</title>
        <authorList>
            <person name="Muhd Sakaff M.K.L."/>
            <person name="Abdul Rahman A.Y."/>
            <person name="Saito J.A."/>
            <person name="Hou S."/>
            <person name="Alam M."/>
        </authorList>
    </citation>
    <scope>NUCLEOTIDE SEQUENCE [LARGE SCALE GENOMIC DNA]</scope>
    <source>
        <strain evidence="2 3">CCB_US3_UF5</strain>
    </source>
</reference>
<keyword evidence="3" id="KW-1185">Reference proteome</keyword>
<dbReference type="EMBL" id="CP003125">
    <property type="protein sequence ID" value="AEV17607.1"/>
    <property type="molecule type" value="Genomic_DNA"/>
</dbReference>
<organism evidence="2 3">
    <name type="scientific">Geobacillus thermoleovorans CCB_US3_UF5</name>
    <dbReference type="NCBI Taxonomy" id="1111068"/>
    <lineage>
        <taxon>Bacteria</taxon>
        <taxon>Bacillati</taxon>
        <taxon>Bacillota</taxon>
        <taxon>Bacilli</taxon>
        <taxon>Bacillales</taxon>
        <taxon>Anoxybacillaceae</taxon>
        <taxon>Geobacillus</taxon>
        <taxon>Geobacillus thermoleovorans group</taxon>
    </lineage>
</organism>
<gene>
    <name evidence="2" type="ORF">GTCCBUS3UF5_2810</name>
</gene>
<keyword evidence="1" id="KW-0175">Coiled coil</keyword>
<dbReference type="Proteomes" id="UP000005636">
    <property type="component" value="Chromosome"/>
</dbReference>
<accession>A0ABM5MD81</accession>
<name>A0ABM5MD81_GEOTH</name>
<evidence type="ECO:0000256" key="1">
    <source>
        <dbReference type="SAM" id="Coils"/>
    </source>
</evidence>
<sequence>MMNVLPGDIEHGASLLEHCKFYVSRAYLELEHGDLQAADRWIEEYRRCRRELDELLRRKREHDQLAELIATLQERGINITAIIRKGNE</sequence>
<proteinExistence type="predicted"/>
<protein>
    <submittedName>
        <fullName evidence="2">Uncharacterized protein</fullName>
    </submittedName>
</protein>